<reference evidence="5" key="1">
    <citation type="journal article" date="2019" name="Int. J. Syst. Evol. Microbiol.">
        <title>The Global Catalogue of Microorganisms (GCM) 10K type strain sequencing project: providing services to taxonomists for standard genome sequencing and annotation.</title>
        <authorList>
            <consortium name="The Broad Institute Genomics Platform"/>
            <consortium name="The Broad Institute Genome Sequencing Center for Infectious Disease"/>
            <person name="Wu L."/>
            <person name="Ma J."/>
        </authorList>
    </citation>
    <scope>NUCLEOTIDE SEQUENCE [LARGE SCALE GENOMIC DNA]</scope>
    <source>
        <strain evidence="5">CGMCC 1.6784</strain>
    </source>
</reference>
<feature type="transmembrane region" description="Helical" evidence="2">
    <location>
        <begin position="360"/>
        <end position="381"/>
    </location>
</feature>
<feature type="compositionally biased region" description="Basic and acidic residues" evidence="1">
    <location>
        <begin position="707"/>
        <end position="722"/>
    </location>
</feature>
<evidence type="ECO:0000313" key="5">
    <source>
        <dbReference type="Proteomes" id="UP000605099"/>
    </source>
</evidence>
<keyword evidence="2" id="KW-1133">Transmembrane helix</keyword>
<feature type="transmembrane region" description="Helical" evidence="2">
    <location>
        <begin position="57"/>
        <end position="75"/>
    </location>
</feature>
<dbReference type="InterPro" id="IPR012931">
    <property type="entry name" value="TraG_N_Proteobacteria"/>
</dbReference>
<feature type="region of interest" description="Disordered" evidence="1">
    <location>
        <begin position="570"/>
        <end position="613"/>
    </location>
</feature>
<gene>
    <name evidence="4" type="ORF">GCM10011349_31900</name>
</gene>
<feature type="compositionally biased region" description="Low complexity" evidence="1">
    <location>
        <begin position="570"/>
        <end position="600"/>
    </location>
</feature>
<feature type="transmembrane region" description="Helical" evidence="2">
    <location>
        <begin position="31"/>
        <end position="50"/>
    </location>
</feature>
<organism evidence="4 5">
    <name type="scientific">Novosphingobium indicum</name>
    <dbReference type="NCBI Taxonomy" id="462949"/>
    <lineage>
        <taxon>Bacteria</taxon>
        <taxon>Pseudomonadati</taxon>
        <taxon>Pseudomonadota</taxon>
        <taxon>Alphaproteobacteria</taxon>
        <taxon>Sphingomonadales</taxon>
        <taxon>Sphingomonadaceae</taxon>
        <taxon>Novosphingobium</taxon>
    </lineage>
</organism>
<accession>A0ABQ2JRT1</accession>
<sequence>MLEIFTIGGGEYIVNVLNAVAAWTGGGGFRAMLRVTMVIGFAYVLLVVAFSLNWRAWFSWFLSSTLMYMALIVPTTSVKVTDRINPGLAPAVVANVPIGLAAIASFSSQIGDWLTQQAETVFVMPDTLEYRTNGMIYGARLYDKTRDFKFRDPRVHANLTEYDKQCLFYDFLLGQKDIGDVMNSADVLAAMGPGSPARAMTFWNADNTTSIVTCEAAYNTLAGAAGVPAATDTELSTAARSIFPDLTAAAAKNKLEADLPEVAAQFHGVGQTAAQIFQQRALTDAFLEARANLSSTDGDTFAMLRAETQAKNTYVTIAQQAMTWVPLLNIVLTVVFYAMFPVIFPLFLMPQSGVSALQGYLTGFFYLAAWGPLYAVLHMFIMGREEAAMAAAAPTGFTMATMEGIDAVNSDTATIAGFLMMSIPFLAAGLARGAMAVSSQATSMLAPAQSAAEAAAIERTTGNYAYGNQSYQNLTGNVVQRDHWNTAPSFEGGFARSSFTNPNGTQFGQTSDGTAIFDNRPGISSLGFNPSVTRSTMADISQAASELETRRTQLTHARQERVAALESMGFSESTGFRSSSGSQNSTTQGSSSSKGEGYSSNQGVTDQVGSSRDIGQGVEATRLAQDQYRSAENTTWGLGGSVGLPGGGPKGGGKGSKIGKVGGAGVGNAALSGNYSVDASDGVYFTDGASQSRSDRASVSSGSVSRQGEEASQDFRHQEEASARSGTFSQREGYSDSRSFRDRTVQEIRSIDHNLAEIEEASRSLGTTWTLREGGGAQFSQDMSQIVASRYQDYAHSAEFRALGAPSLQSVDLTPTQMRARDMIVDRIARDYVDSIMAPVRDEFISPTELRGHVDGPGNFSESDLRSSLGGHGGIGHRRDKSDPSGLADEVAEAISSGRQSIEGRRDSAEANRTSAVQGAVDLGQQVTDKQNRRWFEEKDRGD</sequence>
<feature type="region of interest" description="Disordered" evidence="1">
    <location>
        <begin position="632"/>
        <end position="655"/>
    </location>
</feature>
<keyword evidence="2" id="KW-0472">Membrane</keyword>
<keyword evidence="2" id="KW-0812">Transmembrane</keyword>
<feature type="compositionally biased region" description="Gly residues" evidence="1">
    <location>
        <begin position="637"/>
        <end position="655"/>
    </location>
</feature>
<feature type="region of interest" description="Disordered" evidence="1">
    <location>
        <begin position="687"/>
        <end position="741"/>
    </location>
</feature>
<dbReference type="Proteomes" id="UP000605099">
    <property type="component" value="Unassembled WGS sequence"/>
</dbReference>
<feature type="region of interest" description="Disordered" evidence="1">
    <location>
        <begin position="848"/>
        <end position="943"/>
    </location>
</feature>
<protein>
    <recommendedName>
        <fullName evidence="3">TraG N-terminal Proteobacteria domain-containing protein</fullName>
    </recommendedName>
</protein>
<dbReference type="RefSeq" id="WP_098108348.1">
    <property type="nucleotide sequence ID" value="NZ_BMLK01000016.1"/>
</dbReference>
<feature type="compositionally biased region" description="Polar residues" evidence="1">
    <location>
        <begin position="601"/>
        <end position="610"/>
    </location>
</feature>
<proteinExistence type="predicted"/>
<evidence type="ECO:0000313" key="4">
    <source>
        <dbReference type="EMBL" id="GGN55354.1"/>
    </source>
</evidence>
<feature type="compositionally biased region" description="Low complexity" evidence="1">
    <location>
        <begin position="689"/>
        <end position="706"/>
    </location>
</feature>
<dbReference type="Pfam" id="PF07916">
    <property type="entry name" value="TraG_N"/>
    <property type="match status" value="1"/>
</dbReference>
<comment type="caution">
    <text evidence="4">The sequence shown here is derived from an EMBL/GenBank/DDBJ whole genome shotgun (WGS) entry which is preliminary data.</text>
</comment>
<dbReference type="EMBL" id="BMLK01000016">
    <property type="protein sequence ID" value="GGN55354.1"/>
    <property type="molecule type" value="Genomic_DNA"/>
</dbReference>
<name>A0ABQ2JRT1_9SPHN</name>
<keyword evidence="5" id="KW-1185">Reference proteome</keyword>
<evidence type="ECO:0000256" key="1">
    <source>
        <dbReference type="SAM" id="MobiDB-lite"/>
    </source>
</evidence>
<evidence type="ECO:0000259" key="3">
    <source>
        <dbReference type="Pfam" id="PF07916"/>
    </source>
</evidence>
<feature type="transmembrane region" description="Helical" evidence="2">
    <location>
        <begin position="87"/>
        <end position="106"/>
    </location>
</feature>
<evidence type="ECO:0000256" key="2">
    <source>
        <dbReference type="SAM" id="Phobius"/>
    </source>
</evidence>
<feature type="domain" description="TraG N-terminal Proteobacteria" evidence="3">
    <location>
        <begin position="3"/>
        <end position="453"/>
    </location>
</feature>
<feature type="transmembrane region" description="Helical" evidence="2">
    <location>
        <begin position="327"/>
        <end position="348"/>
    </location>
</feature>
<feature type="compositionally biased region" description="Basic and acidic residues" evidence="1">
    <location>
        <begin position="930"/>
        <end position="943"/>
    </location>
</feature>